<dbReference type="SMART" id="SM00822">
    <property type="entry name" value="PKS_KR"/>
    <property type="match status" value="1"/>
</dbReference>
<comment type="similarity">
    <text evidence="1 3">Belongs to the short-chain dehydrogenases/reductases (SDR) family.</text>
</comment>
<dbReference type="PANTHER" id="PTHR43669:SF12">
    <property type="entry name" value="BLR5618 PROTEIN"/>
    <property type="match status" value="1"/>
</dbReference>
<accession>W9GDN8</accession>
<dbReference type="CDD" id="cd05233">
    <property type="entry name" value="SDR_c"/>
    <property type="match status" value="1"/>
</dbReference>
<dbReference type="PATRIC" id="fig|584657.3.peg.3947"/>
<protein>
    <submittedName>
        <fullName evidence="5">3-oxoacyl-ACP reductase</fullName>
    </submittedName>
</protein>
<dbReference type="Pfam" id="PF00106">
    <property type="entry name" value="adh_short"/>
    <property type="match status" value="1"/>
</dbReference>
<dbReference type="SUPFAM" id="SSF51735">
    <property type="entry name" value="NAD(P)-binding Rossmann-fold domains"/>
    <property type="match status" value="1"/>
</dbReference>
<dbReference type="RefSeq" id="WP_051518850.1">
    <property type="nucleotide sequence ID" value="NZ_AWQS01000311.1"/>
</dbReference>
<dbReference type="InterPro" id="IPR036291">
    <property type="entry name" value="NAD(P)-bd_dom_sf"/>
</dbReference>
<feature type="domain" description="Ketoreductase" evidence="4">
    <location>
        <begin position="11"/>
        <end position="189"/>
    </location>
</feature>
<reference evidence="6" key="1">
    <citation type="submission" date="2013-08" db="EMBL/GenBank/DDBJ databases">
        <title>Intrasporangium oryzae NRRL B-24470.</title>
        <authorList>
            <person name="Liu H."/>
            <person name="Wang G."/>
        </authorList>
    </citation>
    <scope>NUCLEOTIDE SEQUENCE [LARGE SCALE GENOMIC DNA]</scope>
    <source>
        <strain evidence="6">Q5-1</strain>
    </source>
</reference>
<dbReference type="InterPro" id="IPR002347">
    <property type="entry name" value="SDR_fam"/>
</dbReference>
<dbReference type="InterPro" id="IPR057326">
    <property type="entry name" value="KR_dom"/>
</dbReference>
<dbReference type="PRINTS" id="PR00081">
    <property type="entry name" value="GDHRDH"/>
</dbReference>
<gene>
    <name evidence="5" type="ORF">N864_08080</name>
</gene>
<dbReference type="GO" id="GO:0016491">
    <property type="term" value="F:oxidoreductase activity"/>
    <property type="evidence" value="ECO:0007669"/>
    <property type="project" value="UniProtKB-KW"/>
</dbReference>
<dbReference type="EMBL" id="AWQS01000311">
    <property type="protein sequence ID" value="EWT04180.1"/>
    <property type="molecule type" value="Genomic_DNA"/>
</dbReference>
<comment type="caution">
    <text evidence="5">The sequence shown here is derived from an EMBL/GenBank/DDBJ whole genome shotgun (WGS) entry which is preliminary data.</text>
</comment>
<dbReference type="PANTHER" id="PTHR43669">
    <property type="entry name" value="5-KETO-D-GLUCONATE 5-REDUCTASE"/>
    <property type="match status" value="1"/>
</dbReference>
<dbReference type="Proteomes" id="UP000019494">
    <property type="component" value="Unassembled WGS sequence"/>
</dbReference>
<keyword evidence="2" id="KW-0560">Oxidoreductase</keyword>
<evidence type="ECO:0000256" key="3">
    <source>
        <dbReference type="RuleBase" id="RU000363"/>
    </source>
</evidence>
<dbReference type="FunFam" id="3.40.50.720:FF:000084">
    <property type="entry name" value="Short-chain dehydrogenase reductase"/>
    <property type="match status" value="1"/>
</dbReference>
<organism evidence="5 6">
    <name type="scientific">Intrasporangium chromatireducens Q5-1</name>
    <dbReference type="NCBI Taxonomy" id="584657"/>
    <lineage>
        <taxon>Bacteria</taxon>
        <taxon>Bacillati</taxon>
        <taxon>Actinomycetota</taxon>
        <taxon>Actinomycetes</taxon>
        <taxon>Micrococcales</taxon>
        <taxon>Intrasporangiaceae</taxon>
        <taxon>Intrasporangium</taxon>
    </lineage>
</organism>
<dbReference type="PROSITE" id="PS00061">
    <property type="entry name" value="ADH_SHORT"/>
    <property type="match status" value="1"/>
</dbReference>
<evidence type="ECO:0000256" key="2">
    <source>
        <dbReference type="ARBA" id="ARBA00023002"/>
    </source>
</evidence>
<dbReference type="InterPro" id="IPR020904">
    <property type="entry name" value="Sc_DH/Rdtase_CS"/>
</dbReference>
<keyword evidence="6" id="KW-1185">Reference proteome</keyword>
<evidence type="ECO:0000313" key="5">
    <source>
        <dbReference type="EMBL" id="EWT04180.1"/>
    </source>
</evidence>
<dbReference type="AlphaFoldDB" id="W9GDN8"/>
<evidence type="ECO:0000256" key="1">
    <source>
        <dbReference type="ARBA" id="ARBA00006484"/>
    </source>
</evidence>
<evidence type="ECO:0000313" key="6">
    <source>
        <dbReference type="Proteomes" id="UP000019494"/>
    </source>
</evidence>
<dbReference type="OrthoDB" id="658698at2"/>
<name>W9GDN8_9MICO</name>
<dbReference type="PRINTS" id="PR00080">
    <property type="entry name" value="SDRFAMILY"/>
</dbReference>
<evidence type="ECO:0000259" key="4">
    <source>
        <dbReference type="SMART" id="SM00822"/>
    </source>
</evidence>
<proteinExistence type="inferred from homology"/>
<dbReference type="Gene3D" id="3.40.50.720">
    <property type="entry name" value="NAD(P)-binding Rossmann-like Domain"/>
    <property type="match status" value="1"/>
</dbReference>
<sequence>MSAPAGLDSTGVAVVTGAGSGLGRAITRGLLDAGFHVALLGRRGEALDETVGERSGSLVIPTDVTNEGAVATAFAAVVSEWGRVDVLVNNAGTFGPVGEADEISVQDWRETIEVNLTGTFLCCREAFRIMRDQSPQGGRIINNGSISAHVPRPGQVAYAASKHAVTGLTKSLALDGRPHRIVVGQIDIGNAATDMTSRFTEGARQADGSVRPEPTFDPAHVAEAVVAMARLPLDVSVPFLTMLATEMPYVGRG</sequence>